<dbReference type="Proteomes" id="UP001497497">
    <property type="component" value="Unassembled WGS sequence"/>
</dbReference>
<dbReference type="PANTHER" id="PTHR45867:SF3">
    <property type="entry name" value="ACID PHOSPHATASE TYPE 7"/>
    <property type="match status" value="1"/>
</dbReference>
<feature type="signal peptide" evidence="3">
    <location>
        <begin position="1"/>
        <end position="18"/>
    </location>
</feature>
<dbReference type="InterPro" id="IPR041792">
    <property type="entry name" value="MPP_PAP"/>
</dbReference>
<dbReference type="CDD" id="cd00839">
    <property type="entry name" value="MPP_PAPs"/>
    <property type="match status" value="1"/>
</dbReference>
<accession>A0AAV2IGH4</accession>
<gene>
    <name evidence="7" type="ORF">GSLYS_00019541001</name>
</gene>
<keyword evidence="2" id="KW-0325">Glycoprotein</keyword>
<dbReference type="GO" id="GO:0003993">
    <property type="term" value="F:acid phosphatase activity"/>
    <property type="evidence" value="ECO:0007669"/>
    <property type="project" value="UniProtKB-EC"/>
</dbReference>
<keyword evidence="3" id="KW-0378">Hydrolase</keyword>
<comment type="caution">
    <text evidence="7">The sequence shown here is derived from an EMBL/GenBank/DDBJ whole genome shotgun (WGS) entry which is preliminary data.</text>
</comment>
<dbReference type="SUPFAM" id="SSF49363">
    <property type="entry name" value="Purple acid phosphatase, N-terminal domain"/>
    <property type="match status" value="1"/>
</dbReference>
<evidence type="ECO:0000256" key="2">
    <source>
        <dbReference type="ARBA" id="ARBA00023180"/>
    </source>
</evidence>
<feature type="domain" description="Purple acid phosphatase N-terminal" evidence="6">
    <location>
        <begin position="24"/>
        <end position="117"/>
    </location>
</feature>
<proteinExistence type="inferred from homology"/>
<keyword evidence="8" id="KW-1185">Reference proteome</keyword>
<name>A0AAV2IGH4_LYMST</name>
<sequence length="464" mass="53323">MKLHHLIVALSLWAASDCIVLFEPQQTHISVGETPDQMIIVWNTMDDTGNATVLYGANDSLSLEATGDRFKFVDGGSDHRSQFIYKVILSGLAPDTEYSYTVGSNVYGWSDQFKFRTWPDGENWNPSLAIFGDLGNDNAQSLPRLQVETMTGMYDAILHIGDFAYDMDSDNALVGDEFMRQIEPLAARLPYMTCPGNHEQAHNFSNYRARFWMPGDENKQMYYSFTMGPVRFISVATELLFYPEYGVQPMFDHYNWLEKELNDSNLPENRAKQPWVITFGHRPMYCSNNDNDDCTHHESLVRVGNPSLKLPGWEALFYKYGVDVALWAHEHSYERLWPVYNRQVYNGSYNEPYTDAKAPIHIITGSAGCKENHDNFDKTTDPWSAFRSDDYGYTRMKVYNSTHLYMEQVSDDKGGAIIDKLMIIKNSHGSYPYNPEPVVPVGDPLKKLWKHWKDHIDNDNDLLR</sequence>
<dbReference type="Pfam" id="PF00149">
    <property type="entry name" value="Metallophos"/>
    <property type="match status" value="1"/>
</dbReference>
<evidence type="ECO:0000259" key="4">
    <source>
        <dbReference type="Pfam" id="PF00149"/>
    </source>
</evidence>
<dbReference type="InterPro" id="IPR004843">
    <property type="entry name" value="Calcineurin-like_PHP"/>
</dbReference>
<evidence type="ECO:0000256" key="3">
    <source>
        <dbReference type="RuleBase" id="RU361203"/>
    </source>
</evidence>
<comment type="similarity">
    <text evidence="3">Belongs to the metallophosphoesterase superfamily. Purple acid phosphatase family.</text>
</comment>
<evidence type="ECO:0000259" key="5">
    <source>
        <dbReference type="Pfam" id="PF14008"/>
    </source>
</evidence>
<dbReference type="InterPro" id="IPR025733">
    <property type="entry name" value="PAPs_C"/>
</dbReference>
<dbReference type="Pfam" id="PF14008">
    <property type="entry name" value="Metallophos_C"/>
    <property type="match status" value="1"/>
</dbReference>
<organism evidence="7 8">
    <name type="scientific">Lymnaea stagnalis</name>
    <name type="common">Great pond snail</name>
    <name type="synonym">Helix stagnalis</name>
    <dbReference type="NCBI Taxonomy" id="6523"/>
    <lineage>
        <taxon>Eukaryota</taxon>
        <taxon>Metazoa</taxon>
        <taxon>Spiralia</taxon>
        <taxon>Lophotrochozoa</taxon>
        <taxon>Mollusca</taxon>
        <taxon>Gastropoda</taxon>
        <taxon>Heterobranchia</taxon>
        <taxon>Euthyneura</taxon>
        <taxon>Panpulmonata</taxon>
        <taxon>Hygrophila</taxon>
        <taxon>Lymnaeoidea</taxon>
        <taxon>Lymnaeidae</taxon>
        <taxon>Lymnaea</taxon>
    </lineage>
</organism>
<dbReference type="InterPro" id="IPR029052">
    <property type="entry name" value="Metallo-depent_PP-like"/>
</dbReference>
<dbReference type="Pfam" id="PF16656">
    <property type="entry name" value="Pur_ac_phosph_N"/>
    <property type="match status" value="1"/>
</dbReference>
<keyword evidence="1 3" id="KW-0732">Signal</keyword>
<dbReference type="PANTHER" id="PTHR45867">
    <property type="entry name" value="PURPLE ACID PHOSPHATASE"/>
    <property type="match status" value="1"/>
</dbReference>
<protein>
    <recommendedName>
        <fullName evidence="3">Purple acid phosphatase</fullName>
        <ecNumber evidence="3">3.1.3.2</ecNumber>
    </recommendedName>
</protein>
<comment type="catalytic activity">
    <reaction evidence="3">
        <text>a phosphate monoester + H2O = an alcohol + phosphate</text>
        <dbReference type="Rhea" id="RHEA:15017"/>
        <dbReference type="ChEBI" id="CHEBI:15377"/>
        <dbReference type="ChEBI" id="CHEBI:30879"/>
        <dbReference type="ChEBI" id="CHEBI:43474"/>
        <dbReference type="ChEBI" id="CHEBI:67140"/>
        <dbReference type="EC" id="3.1.3.2"/>
    </reaction>
</comment>
<dbReference type="EC" id="3.1.3.2" evidence="3"/>
<feature type="domain" description="Calcineurin-like phosphoesterase" evidence="4">
    <location>
        <begin position="128"/>
        <end position="333"/>
    </location>
</feature>
<dbReference type="InterPro" id="IPR015914">
    <property type="entry name" value="PAPs_N"/>
</dbReference>
<dbReference type="AlphaFoldDB" id="A0AAV2IGH4"/>
<dbReference type="InterPro" id="IPR008963">
    <property type="entry name" value="Purple_acid_Pase-like_N"/>
</dbReference>
<reference evidence="7 8" key="1">
    <citation type="submission" date="2024-04" db="EMBL/GenBank/DDBJ databases">
        <authorList>
            <consortium name="Genoscope - CEA"/>
            <person name="William W."/>
        </authorList>
    </citation>
    <scope>NUCLEOTIDE SEQUENCE [LARGE SCALE GENOMIC DNA]</scope>
</reference>
<feature type="domain" description="Purple acid phosphatase C-terminal" evidence="5">
    <location>
        <begin position="358"/>
        <end position="419"/>
    </location>
</feature>
<feature type="chain" id="PRO_5043088058" description="Purple acid phosphatase" evidence="3">
    <location>
        <begin position="19"/>
        <end position="464"/>
    </location>
</feature>
<evidence type="ECO:0000259" key="6">
    <source>
        <dbReference type="Pfam" id="PF16656"/>
    </source>
</evidence>
<dbReference type="SUPFAM" id="SSF56300">
    <property type="entry name" value="Metallo-dependent phosphatases"/>
    <property type="match status" value="1"/>
</dbReference>
<evidence type="ECO:0000256" key="1">
    <source>
        <dbReference type="ARBA" id="ARBA00022729"/>
    </source>
</evidence>
<dbReference type="Gene3D" id="3.60.21.10">
    <property type="match status" value="1"/>
</dbReference>
<evidence type="ECO:0000313" key="7">
    <source>
        <dbReference type="EMBL" id="CAL1546164.1"/>
    </source>
</evidence>
<dbReference type="GO" id="GO:0046872">
    <property type="term" value="F:metal ion binding"/>
    <property type="evidence" value="ECO:0007669"/>
    <property type="project" value="InterPro"/>
</dbReference>
<evidence type="ECO:0000313" key="8">
    <source>
        <dbReference type="Proteomes" id="UP001497497"/>
    </source>
</evidence>
<dbReference type="EMBL" id="CAXITT010000780">
    <property type="protein sequence ID" value="CAL1546164.1"/>
    <property type="molecule type" value="Genomic_DNA"/>
</dbReference>
<dbReference type="Gene3D" id="2.60.40.380">
    <property type="entry name" value="Purple acid phosphatase-like, N-terminal"/>
    <property type="match status" value="1"/>
</dbReference>